<evidence type="ECO:0000313" key="4">
    <source>
        <dbReference type="Proteomes" id="UP000315252"/>
    </source>
</evidence>
<keyword evidence="2" id="KW-0812">Transmembrane</keyword>
<keyword evidence="2" id="KW-0472">Membrane</keyword>
<name>A0A545TQ35_9PROT</name>
<dbReference type="AlphaFoldDB" id="A0A545TQ35"/>
<feature type="region of interest" description="Disordered" evidence="1">
    <location>
        <begin position="1"/>
        <end position="63"/>
    </location>
</feature>
<feature type="transmembrane region" description="Helical" evidence="2">
    <location>
        <begin position="91"/>
        <end position="114"/>
    </location>
</feature>
<proteinExistence type="predicted"/>
<reference evidence="3 4" key="1">
    <citation type="submission" date="2019-06" db="EMBL/GenBank/DDBJ databases">
        <title>Whole genome sequence for Rhodospirillaceae sp. R148.</title>
        <authorList>
            <person name="Wang G."/>
        </authorList>
    </citation>
    <scope>NUCLEOTIDE SEQUENCE [LARGE SCALE GENOMIC DNA]</scope>
    <source>
        <strain evidence="3 4">R148</strain>
    </source>
</reference>
<evidence type="ECO:0000256" key="1">
    <source>
        <dbReference type="SAM" id="MobiDB-lite"/>
    </source>
</evidence>
<dbReference type="Proteomes" id="UP000315252">
    <property type="component" value="Unassembled WGS sequence"/>
</dbReference>
<accession>A0A545TQ35</accession>
<comment type="caution">
    <text evidence="3">The sequence shown here is derived from an EMBL/GenBank/DDBJ whole genome shotgun (WGS) entry which is preliminary data.</text>
</comment>
<feature type="compositionally biased region" description="Polar residues" evidence="1">
    <location>
        <begin position="16"/>
        <end position="25"/>
    </location>
</feature>
<dbReference type="RefSeq" id="WP_142897554.1">
    <property type="nucleotide sequence ID" value="NZ_ML660056.1"/>
</dbReference>
<evidence type="ECO:0000256" key="2">
    <source>
        <dbReference type="SAM" id="Phobius"/>
    </source>
</evidence>
<sequence>MAQAVAGKQKDPGRSESGSYDSTLNPIEPTAPEVPVDPPSPLDIADVTNTPKPRVSGKPAVRHWQENLGASLTEERSEEEEPDRWQPGRSVFFFALISLVLWSVVFAGAFSLSWK</sequence>
<dbReference type="EMBL" id="VHSH01000005">
    <property type="protein sequence ID" value="TQV79330.1"/>
    <property type="molecule type" value="Genomic_DNA"/>
</dbReference>
<gene>
    <name evidence="3" type="ORF">FKG95_16935</name>
</gene>
<protein>
    <submittedName>
        <fullName evidence="3">Uncharacterized protein</fullName>
    </submittedName>
</protein>
<keyword evidence="4" id="KW-1185">Reference proteome</keyword>
<keyword evidence="2" id="KW-1133">Transmembrane helix</keyword>
<evidence type="ECO:0000313" key="3">
    <source>
        <dbReference type="EMBL" id="TQV79330.1"/>
    </source>
</evidence>
<organism evidence="3 4">
    <name type="scientific">Denitrobaculum tricleocarpae</name>
    <dbReference type="NCBI Taxonomy" id="2591009"/>
    <lineage>
        <taxon>Bacteria</taxon>
        <taxon>Pseudomonadati</taxon>
        <taxon>Pseudomonadota</taxon>
        <taxon>Alphaproteobacteria</taxon>
        <taxon>Rhodospirillales</taxon>
        <taxon>Rhodospirillaceae</taxon>
        <taxon>Denitrobaculum</taxon>
    </lineage>
</organism>